<proteinExistence type="predicted"/>
<comment type="caution">
    <text evidence="1">The sequence shown here is derived from an EMBL/GenBank/DDBJ whole genome shotgun (WGS) entry which is preliminary data.</text>
</comment>
<keyword evidence="2" id="KW-1185">Reference proteome</keyword>
<accession>A0ABQ9K0J4</accession>
<dbReference type="EMBL" id="JAPWTJ010000077">
    <property type="protein sequence ID" value="KAJ8983394.1"/>
    <property type="molecule type" value="Genomic_DNA"/>
</dbReference>
<dbReference type="Pfam" id="PF15031">
    <property type="entry name" value="DUF4528"/>
    <property type="match status" value="1"/>
</dbReference>
<reference evidence="1" key="1">
    <citation type="journal article" date="2023" name="Insect Mol. Biol.">
        <title>Genome sequencing provides insights into the evolution of gene families encoding plant cell wall-degrading enzymes in longhorned beetles.</title>
        <authorList>
            <person name="Shin N.R."/>
            <person name="Okamura Y."/>
            <person name="Kirsch R."/>
            <person name="Pauchet Y."/>
        </authorList>
    </citation>
    <scope>NUCLEOTIDE SEQUENCE</scope>
    <source>
        <strain evidence="1">MMC_N1</strain>
    </source>
</reference>
<gene>
    <name evidence="1" type="ORF">NQ317_010487</name>
</gene>
<dbReference type="InterPro" id="IPR029245">
    <property type="entry name" value="DUF4528"/>
</dbReference>
<evidence type="ECO:0000313" key="2">
    <source>
        <dbReference type="Proteomes" id="UP001162164"/>
    </source>
</evidence>
<dbReference type="PANTHER" id="PTHR34651:SF1">
    <property type="entry name" value="SIMILAR TO ENSANGP00000021391"/>
    <property type="match status" value="1"/>
</dbReference>
<protein>
    <submittedName>
        <fullName evidence="1">Uncharacterized protein</fullName>
    </submittedName>
</protein>
<name>A0ABQ9K0J4_9CUCU</name>
<dbReference type="Proteomes" id="UP001162164">
    <property type="component" value="Unassembled WGS sequence"/>
</dbReference>
<sequence length="166" mass="19564">MFRLFSVCKNTRKTNGQNVLQNQHRNIFYNFSGHRELKPTASEVLTCYLERCKEPPWTSYFVKYSSITDDQWGKSHFNWKVGQSNYHILRTGCFPYIKYHCTKRDEQNLTIDDYFFRCIKVINLGIPCLAYGLAATFLIKHVEQVETSKGNISIYFLYPEDKGSLF</sequence>
<evidence type="ECO:0000313" key="1">
    <source>
        <dbReference type="EMBL" id="KAJ8983394.1"/>
    </source>
</evidence>
<dbReference type="PANTHER" id="PTHR34651">
    <property type="entry name" value="SIMILAR TO ENSANGP00000021391"/>
    <property type="match status" value="1"/>
</dbReference>
<organism evidence="1 2">
    <name type="scientific">Molorchus minor</name>
    <dbReference type="NCBI Taxonomy" id="1323400"/>
    <lineage>
        <taxon>Eukaryota</taxon>
        <taxon>Metazoa</taxon>
        <taxon>Ecdysozoa</taxon>
        <taxon>Arthropoda</taxon>
        <taxon>Hexapoda</taxon>
        <taxon>Insecta</taxon>
        <taxon>Pterygota</taxon>
        <taxon>Neoptera</taxon>
        <taxon>Endopterygota</taxon>
        <taxon>Coleoptera</taxon>
        <taxon>Polyphaga</taxon>
        <taxon>Cucujiformia</taxon>
        <taxon>Chrysomeloidea</taxon>
        <taxon>Cerambycidae</taxon>
        <taxon>Lamiinae</taxon>
        <taxon>Monochamini</taxon>
        <taxon>Molorchus</taxon>
    </lineage>
</organism>